<dbReference type="InterPro" id="IPR004864">
    <property type="entry name" value="LEA_2"/>
</dbReference>
<feature type="domain" description="Water stress and hypersensitive response" evidence="2">
    <location>
        <begin position="43"/>
        <end position="164"/>
    </location>
</feature>
<keyword evidence="4" id="KW-1185">Reference proteome</keyword>
<dbReference type="EMBL" id="RQJO01000011">
    <property type="protein sequence ID" value="RRA99888.1"/>
    <property type="molecule type" value="Genomic_DNA"/>
</dbReference>
<dbReference type="SMART" id="SM00769">
    <property type="entry name" value="WHy"/>
    <property type="match status" value="2"/>
</dbReference>
<evidence type="ECO:0000313" key="3">
    <source>
        <dbReference type="EMBL" id="RRA99888.1"/>
    </source>
</evidence>
<evidence type="ECO:0000256" key="1">
    <source>
        <dbReference type="ARBA" id="ARBA00005960"/>
    </source>
</evidence>
<comment type="caution">
    <text evidence="3">The sequence shown here is derived from an EMBL/GenBank/DDBJ whole genome shotgun (WGS) entry which is preliminary data.</text>
</comment>
<name>A0A3P1BFN9_9BACT</name>
<dbReference type="OrthoDB" id="892296at2"/>
<gene>
    <name evidence="3" type="ORF">EHT25_24975</name>
</gene>
<evidence type="ECO:0000259" key="2">
    <source>
        <dbReference type="SMART" id="SM00769"/>
    </source>
</evidence>
<dbReference type="InterPro" id="IPR013990">
    <property type="entry name" value="WHy-dom"/>
</dbReference>
<dbReference type="GO" id="GO:0009269">
    <property type="term" value="P:response to desiccation"/>
    <property type="evidence" value="ECO:0007669"/>
    <property type="project" value="InterPro"/>
</dbReference>
<dbReference type="PANTHER" id="PTHR31459:SF2">
    <property type="entry name" value="OS03G0843300 PROTEIN"/>
    <property type="match status" value="1"/>
</dbReference>
<dbReference type="Pfam" id="PF03168">
    <property type="entry name" value="LEA_2"/>
    <property type="match status" value="2"/>
</dbReference>
<accession>A0A3P1BFN9</accession>
<feature type="domain" description="Water stress and hypersensitive response" evidence="2">
    <location>
        <begin position="171"/>
        <end position="280"/>
    </location>
</feature>
<protein>
    <submittedName>
        <fullName evidence="3">Permease</fullName>
    </submittedName>
</protein>
<dbReference type="SUPFAM" id="SSF117070">
    <property type="entry name" value="LEA14-like"/>
    <property type="match status" value="2"/>
</dbReference>
<organism evidence="3 4">
    <name type="scientific">Larkinella rosea</name>
    <dbReference type="NCBI Taxonomy" id="2025312"/>
    <lineage>
        <taxon>Bacteria</taxon>
        <taxon>Pseudomonadati</taxon>
        <taxon>Bacteroidota</taxon>
        <taxon>Cytophagia</taxon>
        <taxon>Cytophagales</taxon>
        <taxon>Spirosomataceae</taxon>
        <taxon>Larkinella</taxon>
    </lineage>
</organism>
<dbReference type="PANTHER" id="PTHR31459">
    <property type="match status" value="1"/>
</dbReference>
<proteinExistence type="inferred from homology"/>
<dbReference type="RefSeq" id="WP_124877920.1">
    <property type="nucleotide sequence ID" value="NZ_RQJO01000011.1"/>
</dbReference>
<dbReference type="InterPro" id="IPR045043">
    <property type="entry name" value="Lea14-like"/>
</dbReference>
<evidence type="ECO:0000313" key="4">
    <source>
        <dbReference type="Proteomes" id="UP000271925"/>
    </source>
</evidence>
<comment type="similarity">
    <text evidence="1">Belongs to the LEA type 2 family.</text>
</comment>
<dbReference type="AlphaFoldDB" id="A0A3P1BFN9"/>
<dbReference type="Proteomes" id="UP000271925">
    <property type="component" value="Unassembled WGS sequence"/>
</dbReference>
<reference evidence="3 4" key="1">
    <citation type="submission" date="2018-11" db="EMBL/GenBank/DDBJ databases">
        <authorList>
            <person name="Zhou Z."/>
            <person name="Wang G."/>
        </authorList>
    </citation>
    <scope>NUCLEOTIDE SEQUENCE [LARGE SCALE GENOMIC DNA]</scope>
    <source>
        <strain evidence="3 4">KCTC52004</strain>
    </source>
</reference>
<sequence length="302" mass="33913">MKKGWIIALGLLLIGFAGAYIWYQRQQKKAADEPHGTVLTPRLELASFLITDIEDDHISMTMKLLIDNPLPVGFKASKVDYELYIDTAMVMKDSYRKTVELEAGDSTMITLPAKLLYKRLEYVLKQLDQQHVDSTVYTIRSTFDLDVPVVGQRTFSVKAEKKLPTFYIPTVKITDISFGKIGFKETDLAVKADIENRNKIPFSFKDAKYVVSIDGDVVAEGSQPEPLLIKAQAVTPAVFPVTLKPGTFDNVAWKALFKKKTTNFLVVFRSKLITKEGNSALDDSQIVNRIKGTLADLKELKK</sequence>
<dbReference type="Gene3D" id="2.60.40.1820">
    <property type="match status" value="2"/>
</dbReference>